<evidence type="ECO:0000259" key="6">
    <source>
        <dbReference type="SMART" id="SM00062"/>
    </source>
</evidence>
<dbReference type="GO" id="GO:0030313">
    <property type="term" value="C:cell envelope"/>
    <property type="evidence" value="ECO:0007669"/>
    <property type="project" value="UniProtKB-SubCell"/>
</dbReference>
<dbReference type="RefSeq" id="WP_151044633.1">
    <property type="nucleotide sequence ID" value="NZ_CATYED010000004.1"/>
</dbReference>
<gene>
    <name evidence="7" type="ORF">F7P80_10550</name>
</gene>
<dbReference type="Gene3D" id="3.40.190.10">
    <property type="entry name" value="Periplasmic binding protein-like II"/>
    <property type="match status" value="2"/>
</dbReference>
<dbReference type="SMART" id="SM00062">
    <property type="entry name" value="PBPb"/>
    <property type="match status" value="1"/>
</dbReference>
<organism evidence="7">
    <name type="scientific">Comamonas kerstersii</name>
    <dbReference type="NCBI Taxonomy" id="225992"/>
    <lineage>
        <taxon>Bacteria</taxon>
        <taxon>Pseudomonadati</taxon>
        <taxon>Pseudomonadota</taxon>
        <taxon>Betaproteobacteria</taxon>
        <taxon>Burkholderiales</taxon>
        <taxon>Comamonadaceae</taxon>
        <taxon>Comamonas</taxon>
    </lineage>
</organism>
<dbReference type="AlphaFoldDB" id="A0A6A1R1V0"/>
<feature type="domain" description="Solute-binding protein family 3/N-terminal" evidence="6">
    <location>
        <begin position="37"/>
        <end position="257"/>
    </location>
</feature>
<evidence type="ECO:0000256" key="4">
    <source>
        <dbReference type="RuleBase" id="RU003744"/>
    </source>
</evidence>
<comment type="similarity">
    <text evidence="2 4">Belongs to the bacterial solute-binding protein 3 family.</text>
</comment>
<dbReference type="Pfam" id="PF00497">
    <property type="entry name" value="SBP_bac_3"/>
    <property type="match status" value="1"/>
</dbReference>
<protein>
    <submittedName>
        <fullName evidence="7">Transporter substrate-binding domain-containing protein</fullName>
    </submittedName>
</protein>
<feature type="signal peptide" evidence="5">
    <location>
        <begin position="1"/>
        <end position="25"/>
    </location>
</feature>
<evidence type="ECO:0000256" key="5">
    <source>
        <dbReference type="SAM" id="SignalP"/>
    </source>
</evidence>
<dbReference type="InterPro" id="IPR001638">
    <property type="entry name" value="Solute-binding_3/MltF_N"/>
</dbReference>
<keyword evidence="3 5" id="KW-0732">Signal</keyword>
<evidence type="ECO:0000256" key="2">
    <source>
        <dbReference type="ARBA" id="ARBA00010333"/>
    </source>
</evidence>
<dbReference type="PROSITE" id="PS01039">
    <property type="entry name" value="SBP_BACTERIAL_3"/>
    <property type="match status" value="1"/>
</dbReference>
<dbReference type="PANTHER" id="PTHR35936:SF37">
    <property type="entry name" value="AMINO ACID ABC TRANSPORTER SUBSTRATE-BINDING PROTEIN"/>
    <property type="match status" value="1"/>
</dbReference>
<name>A0A6A1R1V0_9BURK</name>
<accession>A0A6A1R1V0</accession>
<feature type="chain" id="PRO_5025465486" evidence="5">
    <location>
        <begin position="26"/>
        <end position="263"/>
    </location>
</feature>
<evidence type="ECO:0000256" key="3">
    <source>
        <dbReference type="ARBA" id="ARBA00022729"/>
    </source>
</evidence>
<evidence type="ECO:0000256" key="1">
    <source>
        <dbReference type="ARBA" id="ARBA00004196"/>
    </source>
</evidence>
<dbReference type="SUPFAM" id="SSF53850">
    <property type="entry name" value="Periplasmic binding protein-like II"/>
    <property type="match status" value="1"/>
</dbReference>
<dbReference type="PANTHER" id="PTHR35936">
    <property type="entry name" value="MEMBRANE-BOUND LYTIC MUREIN TRANSGLYCOSYLASE F"/>
    <property type="match status" value="1"/>
</dbReference>
<proteinExistence type="inferred from homology"/>
<evidence type="ECO:0000313" key="7">
    <source>
        <dbReference type="EMBL" id="KAB0586331.1"/>
    </source>
</evidence>
<reference evidence="7" key="1">
    <citation type="submission" date="2019-09" db="EMBL/GenBank/DDBJ databases">
        <title>Draft genome sequences of 48 bacterial type strains from the CCUG.</title>
        <authorList>
            <person name="Tunovic T."/>
            <person name="Pineiro-Iglesias B."/>
            <person name="Unosson C."/>
            <person name="Inganas E."/>
            <person name="Ohlen M."/>
            <person name="Cardew S."/>
            <person name="Jensie-Markopoulos S."/>
            <person name="Salva-Serra F."/>
            <person name="Jaen-Luchoro D."/>
            <person name="Karlsson R."/>
            <person name="Svensson-Stadler L."/>
            <person name="Chun J."/>
            <person name="Moore E."/>
        </authorList>
    </citation>
    <scope>NUCLEOTIDE SEQUENCE</scope>
    <source>
        <strain evidence="7">CCUG 15333</strain>
    </source>
</reference>
<dbReference type="EMBL" id="VZOT01000006">
    <property type="protein sequence ID" value="KAB0586331.1"/>
    <property type="molecule type" value="Genomic_DNA"/>
</dbReference>
<comment type="caution">
    <text evidence="7">The sequence shown here is derived from an EMBL/GenBank/DDBJ whole genome shotgun (WGS) entry which is preliminary data.</text>
</comment>
<dbReference type="InterPro" id="IPR018313">
    <property type="entry name" value="SBP_3_CS"/>
</dbReference>
<sequence>MKQKLCTFALNVVALATLCTGAVHASSVLEQIESTKKVRIAIPTDYPPYGMVGIDMKPQGLDIDMARYVADKLGAKVELVPVVSANRVPYLQTGKVDLVISTLGKTEERAKVVDFSHSYSPFFQALFAPKGLEIKDWSDLSGKTVSVTRGAMADSELSKVAPAGTQIRRFEDHIGTVAAYTSGQVQAIATSAGEGDAINRQAPKLGNELKLILKVSPNYIGVKKGESALLERINAIVLEAKNSGELDRLSQKWLKQPAGDLPL</sequence>
<comment type="subcellular location">
    <subcellularLocation>
        <location evidence="1">Cell envelope</location>
    </subcellularLocation>
</comment>